<proteinExistence type="predicted"/>
<evidence type="ECO:0000313" key="2">
    <source>
        <dbReference type="EMBL" id="CAB9504611.1"/>
    </source>
</evidence>
<dbReference type="OrthoDB" id="45324at2759"/>
<organism evidence="2 3">
    <name type="scientific">Seminavis robusta</name>
    <dbReference type="NCBI Taxonomy" id="568900"/>
    <lineage>
        <taxon>Eukaryota</taxon>
        <taxon>Sar</taxon>
        <taxon>Stramenopiles</taxon>
        <taxon>Ochrophyta</taxon>
        <taxon>Bacillariophyta</taxon>
        <taxon>Bacillariophyceae</taxon>
        <taxon>Bacillariophycidae</taxon>
        <taxon>Naviculales</taxon>
        <taxon>Naviculaceae</taxon>
        <taxon>Seminavis</taxon>
    </lineage>
</organism>
<accession>A0A9N8H829</accession>
<feature type="region of interest" description="Disordered" evidence="1">
    <location>
        <begin position="189"/>
        <end position="210"/>
    </location>
</feature>
<gene>
    <name evidence="2" type="ORF">SEMRO_202_G085460.1</name>
</gene>
<reference evidence="2" key="1">
    <citation type="submission" date="2020-06" db="EMBL/GenBank/DDBJ databases">
        <authorList>
            <consortium name="Plant Systems Biology data submission"/>
        </authorList>
    </citation>
    <scope>NUCLEOTIDE SEQUENCE</scope>
    <source>
        <strain evidence="2">D6</strain>
    </source>
</reference>
<dbReference type="Proteomes" id="UP001153069">
    <property type="component" value="Unassembled WGS sequence"/>
</dbReference>
<keyword evidence="3" id="KW-1185">Reference proteome</keyword>
<dbReference type="EMBL" id="CAICTM010000201">
    <property type="protein sequence ID" value="CAB9504611.1"/>
    <property type="molecule type" value="Genomic_DNA"/>
</dbReference>
<name>A0A9N8H829_9STRA</name>
<protein>
    <submittedName>
        <fullName evidence="2">Uncharacterized protein</fullName>
    </submittedName>
</protein>
<comment type="caution">
    <text evidence="2">The sequence shown here is derived from an EMBL/GenBank/DDBJ whole genome shotgun (WGS) entry which is preliminary data.</text>
</comment>
<evidence type="ECO:0000313" key="3">
    <source>
        <dbReference type="Proteomes" id="UP001153069"/>
    </source>
</evidence>
<evidence type="ECO:0000256" key="1">
    <source>
        <dbReference type="SAM" id="MobiDB-lite"/>
    </source>
</evidence>
<sequence length="275" mass="30089">MSSPYCCASLVRWTAVASLAISTTRPVHGFTTIHEVGSSRHSRLFSTCDSTDSTTTSRRDMLHTTQSAVLGGLCGWILEPQFARHRAFAAYVTDPSQPPKVPTADSIPSFVAGTVSIPANFDFELAQQKTQVVDPTGKTMTPIPALYVTVRPDRPDNVPQAILQGTRGKPPPVLSARFEAPTFPFSFHLTDKDYTPEGQPLTNDETKTSDNDPWWLRDDLIVSARLDMDGIAATRSPEDLVGRTTYRRSQGGEAVDLELMGRGAFGKFATQQTKQ</sequence>
<dbReference type="AlphaFoldDB" id="A0A9N8H829"/>